<evidence type="ECO:0000256" key="2">
    <source>
        <dbReference type="ARBA" id="ARBA00007406"/>
    </source>
</evidence>
<dbReference type="AlphaFoldDB" id="A0A391NMD2"/>
<dbReference type="InterPro" id="IPR006424">
    <property type="entry name" value="Glyceraldehyde-3-P_DH_1"/>
</dbReference>
<dbReference type="NCBIfam" id="TIGR01534">
    <property type="entry name" value="GAPDH-I"/>
    <property type="match status" value="1"/>
</dbReference>
<name>A0A391NMD2_9EUKA</name>
<evidence type="ECO:0000256" key="4">
    <source>
        <dbReference type="ARBA" id="ARBA00023002"/>
    </source>
</evidence>
<dbReference type="GO" id="GO:0005829">
    <property type="term" value="C:cytosol"/>
    <property type="evidence" value="ECO:0007669"/>
    <property type="project" value="TreeGrafter"/>
</dbReference>
<feature type="binding site" evidence="8">
    <location>
        <position position="237"/>
    </location>
    <ligand>
        <name>D-glyceraldehyde 3-phosphate</name>
        <dbReference type="ChEBI" id="CHEBI:59776"/>
    </ligand>
</feature>
<dbReference type="CDD" id="cd18126">
    <property type="entry name" value="GAPDH_I_C"/>
    <property type="match status" value="1"/>
</dbReference>
<feature type="binding site" evidence="9">
    <location>
        <position position="319"/>
    </location>
    <ligand>
        <name>NAD(+)</name>
        <dbReference type="ChEBI" id="CHEBI:57540"/>
    </ligand>
</feature>
<dbReference type="PIRSF" id="PIRSF000149">
    <property type="entry name" value="GAP_DH"/>
    <property type="match status" value="1"/>
</dbReference>
<keyword evidence="9" id="KW-0547">Nucleotide-binding</keyword>
<dbReference type="OrthoDB" id="1152826at2759"/>
<dbReference type="PANTHER" id="PTHR10836">
    <property type="entry name" value="GLYCERALDEHYDE 3-PHOSPHATE DEHYDROGENASE"/>
    <property type="match status" value="1"/>
</dbReference>
<evidence type="ECO:0000256" key="10">
    <source>
        <dbReference type="PIRSR" id="PIRSR000149-4"/>
    </source>
</evidence>
<dbReference type="EC" id="1.2.1.12" evidence="12"/>
<dbReference type="InterPro" id="IPR020831">
    <property type="entry name" value="GlycerAld/Erythrose_P_DH"/>
</dbReference>
<organism evidence="14 15">
    <name type="scientific">Kipferlia bialata</name>
    <dbReference type="NCBI Taxonomy" id="797122"/>
    <lineage>
        <taxon>Eukaryota</taxon>
        <taxon>Metamonada</taxon>
        <taxon>Carpediemonas-like organisms</taxon>
        <taxon>Kipferlia</taxon>
    </lineage>
</organism>
<evidence type="ECO:0000256" key="1">
    <source>
        <dbReference type="ARBA" id="ARBA00004869"/>
    </source>
</evidence>
<dbReference type="Pfam" id="PF02800">
    <property type="entry name" value="Gp_dh_C"/>
    <property type="match status" value="1"/>
</dbReference>
<feature type="binding site" evidence="8">
    <location>
        <begin position="151"/>
        <end position="153"/>
    </location>
    <ligand>
        <name>D-glyceraldehyde 3-phosphate</name>
        <dbReference type="ChEBI" id="CHEBI:59776"/>
    </ligand>
</feature>
<comment type="subunit">
    <text evidence="3 12">Homotetramer.</text>
</comment>
<dbReference type="InterPro" id="IPR020828">
    <property type="entry name" value="GlycerAld_3-P_DH_NAD(P)-bd"/>
</dbReference>
<dbReference type="Proteomes" id="UP000265618">
    <property type="component" value="Unassembled WGS sequence"/>
</dbReference>
<dbReference type="SUPFAM" id="SSF51735">
    <property type="entry name" value="NAD(P)-binding Rossmann-fold domains"/>
    <property type="match status" value="1"/>
</dbReference>
<dbReference type="Gene3D" id="3.30.360.10">
    <property type="entry name" value="Dihydrodipicolinate Reductase, domain 2"/>
    <property type="match status" value="1"/>
</dbReference>
<dbReference type="GO" id="GO:0050661">
    <property type="term" value="F:NADP binding"/>
    <property type="evidence" value="ECO:0007669"/>
    <property type="project" value="InterPro"/>
</dbReference>
<dbReference type="GO" id="GO:0051287">
    <property type="term" value="F:NAD binding"/>
    <property type="evidence" value="ECO:0007669"/>
    <property type="project" value="UniProtKB-UniRule"/>
</dbReference>
<dbReference type="InterPro" id="IPR036291">
    <property type="entry name" value="NAD(P)-bd_dom_sf"/>
</dbReference>
<evidence type="ECO:0000313" key="15">
    <source>
        <dbReference type="Proteomes" id="UP000265618"/>
    </source>
</evidence>
<evidence type="ECO:0000256" key="8">
    <source>
        <dbReference type="PIRSR" id="PIRSR000149-2"/>
    </source>
</evidence>
<evidence type="ECO:0000259" key="13">
    <source>
        <dbReference type="SMART" id="SM00846"/>
    </source>
</evidence>
<dbReference type="PRINTS" id="PR00078">
    <property type="entry name" value="G3PDHDRGNASE"/>
</dbReference>
<dbReference type="EMBL" id="BDIP01001641">
    <property type="protein sequence ID" value="GCA62885.1"/>
    <property type="molecule type" value="Genomic_DNA"/>
</dbReference>
<evidence type="ECO:0000256" key="3">
    <source>
        <dbReference type="ARBA" id="ARBA00011881"/>
    </source>
</evidence>
<reference evidence="14 15" key="1">
    <citation type="journal article" date="2018" name="PLoS ONE">
        <title>The draft genome of Kipferlia bialata reveals reductive genome evolution in fornicate parasites.</title>
        <authorList>
            <person name="Tanifuji G."/>
            <person name="Takabayashi S."/>
            <person name="Kume K."/>
            <person name="Takagi M."/>
            <person name="Nakayama T."/>
            <person name="Kamikawa R."/>
            <person name="Inagaki Y."/>
            <person name="Hashimoto T."/>
        </authorList>
    </citation>
    <scope>NUCLEOTIDE SEQUENCE [LARGE SCALE GENOMIC DNA]</scope>
    <source>
        <strain evidence="14">NY0173</strain>
    </source>
</reference>
<feature type="binding site" evidence="9">
    <location>
        <position position="78"/>
    </location>
    <ligand>
        <name>NAD(+)</name>
        <dbReference type="ChEBI" id="CHEBI:57540"/>
    </ligand>
</feature>
<sequence length="338" mass="36703">MVKVGINGFGRIGRMVFRATLGFPEIEVVGINDPFIDPEYMAYQFKYDSVHGRAPCSVEVVDGVLTIAEKKIKTFAMRNPGEIDWASTGAEIVVEATGIFRTEEAAKVHLGETVKHVIISAPAADKVTPMFVYGVNHQTYNKEMKVVSNASCTTNCLAPVAYVLNKEYGLENGLMTTIHSVTATQKTVDGPVRGTGNKWRSGRCTGNNIIPASTGAAIAVGVVLPELQGKLTGMAMRVPTPDVSVVDLTVNLKTPTTYEEICATMKKYSETSLEGVLGYTTDPVVSSDFIGHPITSVFDASAGIAMTPTFYKFISWYDNEMGYSTQLVKFLCYMAKQE</sequence>
<evidence type="ECO:0000256" key="9">
    <source>
        <dbReference type="PIRSR" id="PIRSR000149-3"/>
    </source>
</evidence>
<feature type="binding site" evidence="9">
    <location>
        <position position="120"/>
    </location>
    <ligand>
        <name>NAD(+)</name>
        <dbReference type="ChEBI" id="CHEBI:57540"/>
    </ligand>
</feature>
<dbReference type="SMART" id="SM00846">
    <property type="entry name" value="Gp_dh_N"/>
    <property type="match status" value="1"/>
</dbReference>
<comment type="similarity">
    <text evidence="2 11">Belongs to the glyceraldehyde-3-phosphate dehydrogenase family.</text>
</comment>
<feature type="binding site" evidence="8">
    <location>
        <position position="182"/>
    </location>
    <ligand>
        <name>D-glyceraldehyde 3-phosphate</name>
        <dbReference type="ChEBI" id="CHEBI:59776"/>
    </ligand>
</feature>
<keyword evidence="4 12" id="KW-0560">Oxidoreductase</keyword>
<dbReference type="InterPro" id="IPR020830">
    <property type="entry name" value="GlycerAld_3-P_DH_AS"/>
</dbReference>
<dbReference type="PROSITE" id="PS00071">
    <property type="entry name" value="GAPDH"/>
    <property type="match status" value="1"/>
</dbReference>
<feature type="site" description="Activates thiol group during catalysis" evidence="10">
    <location>
        <position position="179"/>
    </location>
</feature>
<protein>
    <recommendedName>
        <fullName evidence="12">Glyceraldehyde-3-phosphate dehydrogenase</fullName>
        <ecNumber evidence="12">1.2.1.12</ecNumber>
    </recommendedName>
</protein>
<dbReference type="PANTHER" id="PTHR10836:SF76">
    <property type="entry name" value="GLYCERALDEHYDE-3-PHOSPHATE DEHYDROGENASE-RELATED"/>
    <property type="match status" value="1"/>
</dbReference>
<feature type="binding site" evidence="8">
    <location>
        <begin position="214"/>
        <end position="215"/>
    </location>
    <ligand>
        <name>D-glyceraldehyde 3-phosphate</name>
        <dbReference type="ChEBI" id="CHEBI:59776"/>
    </ligand>
</feature>
<keyword evidence="6 12" id="KW-0324">Glycolysis</keyword>
<dbReference type="UniPathway" id="UPA00109">
    <property type="reaction ID" value="UER00184"/>
</dbReference>
<dbReference type="InterPro" id="IPR020829">
    <property type="entry name" value="GlycerAld_3-P_DH_cat"/>
</dbReference>
<dbReference type="Gene3D" id="3.40.50.720">
    <property type="entry name" value="NAD(P)-binding Rossmann-like Domain"/>
    <property type="match status" value="1"/>
</dbReference>
<feature type="domain" description="Glyceraldehyde 3-phosphate dehydrogenase NAD(P) binding" evidence="13">
    <location>
        <begin position="2"/>
        <end position="152"/>
    </location>
</feature>
<keyword evidence="5 9" id="KW-0520">NAD</keyword>
<dbReference type="SUPFAM" id="SSF55347">
    <property type="entry name" value="Glyceraldehyde-3-phosphate dehydrogenase-like, C-terminal domain"/>
    <property type="match status" value="1"/>
</dbReference>
<evidence type="ECO:0000256" key="12">
    <source>
        <dbReference type="RuleBase" id="RU361160"/>
    </source>
</evidence>
<evidence type="ECO:0000256" key="11">
    <source>
        <dbReference type="RuleBase" id="RU000397"/>
    </source>
</evidence>
<evidence type="ECO:0000256" key="5">
    <source>
        <dbReference type="ARBA" id="ARBA00023027"/>
    </source>
</evidence>
<dbReference type="GO" id="GO:0004365">
    <property type="term" value="F:glyceraldehyde-3-phosphate dehydrogenase (NAD+) (phosphorylating) activity"/>
    <property type="evidence" value="ECO:0007669"/>
    <property type="project" value="UniProtKB-UniRule"/>
</dbReference>
<dbReference type="GO" id="GO:0006096">
    <property type="term" value="P:glycolytic process"/>
    <property type="evidence" value="ECO:0007669"/>
    <property type="project" value="UniProtKB-UniPathway"/>
</dbReference>
<comment type="caution">
    <text evidence="14">The sequence shown here is derived from an EMBL/GenBank/DDBJ whole genome shotgun (WGS) entry which is preliminary data.</text>
</comment>
<dbReference type="FunFam" id="3.30.360.10:FF:000001">
    <property type="entry name" value="Glyceraldehyde-3-phosphate dehydrogenase"/>
    <property type="match status" value="1"/>
</dbReference>
<comment type="pathway">
    <text evidence="1 12">Carbohydrate degradation; glycolysis; pyruvate from D-glyceraldehyde 3-phosphate: step 1/5.</text>
</comment>
<evidence type="ECO:0000256" key="6">
    <source>
        <dbReference type="ARBA" id="ARBA00023152"/>
    </source>
</evidence>
<accession>A0A391NMD2</accession>
<feature type="binding site" evidence="9">
    <location>
        <begin position="11"/>
        <end position="12"/>
    </location>
    <ligand>
        <name>NAD(+)</name>
        <dbReference type="ChEBI" id="CHEBI:57540"/>
    </ligand>
</feature>
<comment type="catalytic activity">
    <reaction evidence="12">
        <text>D-glyceraldehyde 3-phosphate + phosphate + NAD(+) = (2R)-3-phospho-glyceroyl phosphate + NADH + H(+)</text>
        <dbReference type="Rhea" id="RHEA:10300"/>
        <dbReference type="ChEBI" id="CHEBI:15378"/>
        <dbReference type="ChEBI" id="CHEBI:43474"/>
        <dbReference type="ChEBI" id="CHEBI:57540"/>
        <dbReference type="ChEBI" id="CHEBI:57604"/>
        <dbReference type="ChEBI" id="CHEBI:57945"/>
        <dbReference type="ChEBI" id="CHEBI:59776"/>
        <dbReference type="EC" id="1.2.1.12"/>
    </reaction>
</comment>
<keyword evidence="15" id="KW-1185">Reference proteome</keyword>
<feature type="active site" description="Nucleophile" evidence="7">
    <location>
        <position position="152"/>
    </location>
</feature>
<proteinExistence type="inferred from homology"/>
<dbReference type="Pfam" id="PF00044">
    <property type="entry name" value="Gp_dh_N"/>
    <property type="match status" value="1"/>
</dbReference>
<evidence type="ECO:0000313" key="14">
    <source>
        <dbReference type="EMBL" id="GCA62885.1"/>
    </source>
</evidence>
<dbReference type="CDD" id="cd05214">
    <property type="entry name" value="GAPDH_I_N"/>
    <property type="match status" value="1"/>
</dbReference>
<evidence type="ECO:0000256" key="7">
    <source>
        <dbReference type="PIRSR" id="PIRSR000149-1"/>
    </source>
</evidence>
<gene>
    <name evidence="14" type="ORF">KIPB_006402</name>
</gene>
<feature type="binding site" evidence="9">
    <location>
        <position position="33"/>
    </location>
    <ligand>
        <name>NAD(+)</name>
        <dbReference type="ChEBI" id="CHEBI:57540"/>
    </ligand>
</feature>
<dbReference type="FunFam" id="3.40.50.720:FF:000266">
    <property type="entry name" value="Glyceraldehyde-3-phosphate dehydrogenase"/>
    <property type="match status" value="1"/>
</dbReference>
<dbReference type="GO" id="GO:0006006">
    <property type="term" value="P:glucose metabolic process"/>
    <property type="evidence" value="ECO:0007669"/>
    <property type="project" value="InterPro"/>
</dbReference>